<proteinExistence type="predicted"/>
<dbReference type="KEGG" id="psti:SOO65_01170"/>
<organism evidence="1 2">
    <name type="scientific">Peredibacter starrii</name>
    <dbReference type="NCBI Taxonomy" id="28202"/>
    <lineage>
        <taxon>Bacteria</taxon>
        <taxon>Pseudomonadati</taxon>
        <taxon>Bdellovibrionota</taxon>
        <taxon>Bacteriovoracia</taxon>
        <taxon>Bacteriovoracales</taxon>
        <taxon>Bacteriovoracaceae</taxon>
        <taxon>Peredibacter</taxon>
    </lineage>
</organism>
<keyword evidence="2" id="KW-1185">Reference proteome</keyword>
<protein>
    <submittedName>
        <fullName evidence="1">Uncharacterized protein</fullName>
    </submittedName>
</protein>
<reference evidence="1 2" key="1">
    <citation type="submission" date="2023-11" db="EMBL/GenBank/DDBJ databases">
        <title>Peredibacter starrii A3.12.</title>
        <authorList>
            <person name="Mitchell R.J."/>
        </authorList>
    </citation>
    <scope>NUCLEOTIDE SEQUENCE [LARGE SCALE GENOMIC DNA]</scope>
    <source>
        <strain evidence="1 2">A3.12</strain>
    </source>
</reference>
<sequence length="132" mass="15657">MKRPLQTTIVLVFSGLFFFSQFYSHKNNWIEAFPFFHWSLYTHKQDMIHDFAVTTPELIQGEEEYWIIQELGAAQEQGDYIQINQSIKELAKLTKAHSFTLSKRTLNPVNYVLRKEVIKNEVMATFRHRSND</sequence>
<name>A0AAX4HPV0_9BACT</name>
<dbReference type="EMBL" id="CP139487">
    <property type="protein sequence ID" value="WPU65353.1"/>
    <property type="molecule type" value="Genomic_DNA"/>
</dbReference>
<dbReference type="Proteomes" id="UP001324634">
    <property type="component" value="Chromosome"/>
</dbReference>
<dbReference type="RefSeq" id="WP_321395657.1">
    <property type="nucleotide sequence ID" value="NZ_CP139487.1"/>
</dbReference>
<accession>A0AAX4HPV0</accession>
<gene>
    <name evidence="1" type="ORF">SOO65_01170</name>
</gene>
<dbReference type="AlphaFoldDB" id="A0AAX4HPV0"/>
<evidence type="ECO:0000313" key="2">
    <source>
        <dbReference type="Proteomes" id="UP001324634"/>
    </source>
</evidence>
<evidence type="ECO:0000313" key="1">
    <source>
        <dbReference type="EMBL" id="WPU65353.1"/>
    </source>
</evidence>